<protein>
    <submittedName>
        <fullName evidence="2">Uncharacterized protein</fullName>
    </submittedName>
</protein>
<comment type="caution">
    <text evidence="2">The sequence shown here is derived from an EMBL/GenBank/DDBJ whole genome shotgun (WGS) entry which is preliminary data.</text>
</comment>
<name>A0ABU6VJG2_9FABA</name>
<accession>A0ABU6VJG2</accession>
<organism evidence="2 3">
    <name type="scientific">Stylosanthes scabra</name>
    <dbReference type="NCBI Taxonomy" id="79078"/>
    <lineage>
        <taxon>Eukaryota</taxon>
        <taxon>Viridiplantae</taxon>
        <taxon>Streptophyta</taxon>
        <taxon>Embryophyta</taxon>
        <taxon>Tracheophyta</taxon>
        <taxon>Spermatophyta</taxon>
        <taxon>Magnoliopsida</taxon>
        <taxon>eudicotyledons</taxon>
        <taxon>Gunneridae</taxon>
        <taxon>Pentapetalae</taxon>
        <taxon>rosids</taxon>
        <taxon>fabids</taxon>
        <taxon>Fabales</taxon>
        <taxon>Fabaceae</taxon>
        <taxon>Papilionoideae</taxon>
        <taxon>50 kb inversion clade</taxon>
        <taxon>dalbergioids sensu lato</taxon>
        <taxon>Dalbergieae</taxon>
        <taxon>Pterocarpus clade</taxon>
        <taxon>Stylosanthes</taxon>
    </lineage>
</organism>
<evidence type="ECO:0000313" key="3">
    <source>
        <dbReference type="Proteomes" id="UP001341840"/>
    </source>
</evidence>
<proteinExistence type="predicted"/>
<keyword evidence="3" id="KW-1185">Reference proteome</keyword>
<feature type="compositionally biased region" description="Polar residues" evidence="1">
    <location>
        <begin position="65"/>
        <end position="75"/>
    </location>
</feature>
<feature type="region of interest" description="Disordered" evidence="1">
    <location>
        <begin position="1"/>
        <end position="21"/>
    </location>
</feature>
<dbReference type="EMBL" id="JASCZI010151611">
    <property type="protein sequence ID" value="MED6173722.1"/>
    <property type="molecule type" value="Genomic_DNA"/>
</dbReference>
<evidence type="ECO:0000256" key="1">
    <source>
        <dbReference type="SAM" id="MobiDB-lite"/>
    </source>
</evidence>
<feature type="region of interest" description="Disordered" evidence="1">
    <location>
        <begin position="54"/>
        <end position="76"/>
    </location>
</feature>
<gene>
    <name evidence="2" type="ORF">PIB30_062298</name>
</gene>
<feature type="compositionally biased region" description="Low complexity" evidence="1">
    <location>
        <begin position="11"/>
        <end position="21"/>
    </location>
</feature>
<sequence>MSRTNAKNDSFDPSGSTASSGSIVSLGPVISTANTQSIVAVSTSIGSTRLSTEVGQKQFHDGNRPQVTARGSLNSGGWPLFGMPLNYTLATILSDPRGLDSSSVQFGSVPNDQVHSDINCNMATSSSSQPLSTAAV</sequence>
<evidence type="ECO:0000313" key="2">
    <source>
        <dbReference type="EMBL" id="MED6173722.1"/>
    </source>
</evidence>
<reference evidence="2 3" key="1">
    <citation type="journal article" date="2023" name="Plants (Basel)">
        <title>Bridging the Gap: Combining Genomics and Transcriptomics Approaches to Understand Stylosanthes scabra, an Orphan Legume from the Brazilian Caatinga.</title>
        <authorList>
            <person name="Ferreira-Neto J.R.C."/>
            <person name="da Silva M.D."/>
            <person name="Binneck E."/>
            <person name="de Melo N.F."/>
            <person name="da Silva R.H."/>
            <person name="de Melo A.L.T.M."/>
            <person name="Pandolfi V."/>
            <person name="Bustamante F.O."/>
            <person name="Brasileiro-Vidal A.C."/>
            <person name="Benko-Iseppon A.M."/>
        </authorList>
    </citation>
    <scope>NUCLEOTIDE SEQUENCE [LARGE SCALE GENOMIC DNA]</scope>
    <source>
        <tissue evidence="2">Leaves</tissue>
    </source>
</reference>
<dbReference type="Proteomes" id="UP001341840">
    <property type="component" value="Unassembled WGS sequence"/>
</dbReference>